<dbReference type="Proteomes" id="UP001172457">
    <property type="component" value="Chromosome 4"/>
</dbReference>
<evidence type="ECO:0000313" key="4">
    <source>
        <dbReference type="Proteomes" id="UP001172457"/>
    </source>
</evidence>
<feature type="signal peptide" evidence="2">
    <location>
        <begin position="1"/>
        <end position="20"/>
    </location>
</feature>
<accession>A0AA38T5A7</accession>
<evidence type="ECO:0000256" key="2">
    <source>
        <dbReference type="SAM" id="SignalP"/>
    </source>
</evidence>
<dbReference type="AlphaFoldDB" id="A0AA38T5A7"/>
<comment type="caution">
    <text evidence="3">The sequence shown here is derived from an EMBL/GenBank/DDBJ whole genome shotgun (WGS) entry which is preliminary data.</text>
</comment>
<evidence type="ECO:0000313" key="3">
    <source>
        <dbReference type="EMBL" id="KAJ9554655.1"/>
    </source>
</evidence>
<feature type="chain" id="PRO_5041360283" evidence="2">
    <location>
        <begin position="21"/>
        <end position="163"/>
    </location>
</feature>
<keyword evidence="2" id="KW-0732">Signal</keyword>
<protein>
    <submittedName>
        <fullName evidence="3">Uncharacterized protein</fullName>
    </submittedName>
</protein>
<gene>
    <name evidence="3" type="ORF">OSB04_018700</name>
</gene>
<proteinExistence type="predicted"/>
<feature type="transmembrane region" description="Helical" evidence="1">
    <location>
        <begin position="122"/>
        <end position="139"/>
    </location>
</feature>
<dbReference type="EMBL" id="JARYMX010000004">
    <property type="protein sequence ID" value="KAJ9554655.1"/>
    <property type="molecule type" value="Genomic_DNA"/>
</dbReference>
<keyword evidence="1" id="KW-0812">Transmembrane</keyword>
<evidence type="ECO:0000256" key="1">
    <source>
        <dbReference type="SAM" id="Phobius"/>
    </source>
</evidence>
<keyword evidence="1" id="KW-1133">Transmembrane helix</keyword>
<sequence length="163" mass="18936">MRRHPSSWVDFGRAWVRLWAALSLHHQALLHKRINKFWFSQKPNLGIKDIRWDDFLKLENGGLNMVIDERGTSLDEEYLWSPTVRLTAMCRDQITLCDKNRLSQSLLISFIKLMRCLNDNNLSITLLTMTFAGIPLMVLDSKIYKASALSKEALADQRCRSKI</sequence>
<organism evidence="3 4">
    <name type="scientific">Centaurea solstitialis</name>
    <name type="common">yellow star-thistle</name>
    <dbReference type="NCBI Taxonomy" id="347529"/>
    <lineage>
        <taxon>Eukaryota</taxon>
        <taxon>Viridiplantae</taxon>
        <taxon>Streptophyta</taxon>
        <taxon>Embryophyta</taxon>
        <taxon>Tracheophyta</taxon>
        <taxon>Spermatophyta</taxon>
        <taxon>Magnoliopsida</taxon>
        <taxon>eudicotyledons</taxon>
        <taxon>Gunneridae</taxon>
        <taxon>Pentapetalae</taxon>
        <taxon>asterids</taxon>
        <taxon>campanulids</taxon>
        <taxon>Asterales</taxon>
        <taxon>Asteraceae</taxon>
        <taxon>Carduoideae</taxon>
        <taxon>Cardueae</taxon>
        <taxon>Centaureinae</taxon>
        <taxon>Centaurea</taxon>
    </lineage>
</organism>
<reference evidence="3" key="1">
    <citation type="submission" date="2023-03" db="EMBL/GenBank/DDBJ databases">
        <title>Chromosome-scale reference genome and RAD-based genetic map of yellow starthistle (Centaurea solstitialis) reveal putative structural variation and QTLs associated with invader traits.</title>
        <authorList>
            <person name="Reatini B."/>
            <person name="Cang F.A."/>
            <person name="Jiang Q."/>
            <person name="Mckibben M.T.W."/>
            <person name="Barker M.S."/>
            <person name="Rieseberg L.H."/>
            <person name="Dlugosch K.M."/>
        </authorList>
    </citation>
    <scope>NUCLEOTIDE SEQUENCE</scope>
    <source>
        <strain evidence="3">CAN-66</strain>
        <tissue evidence="3">Leaf</tissue>
    </source>
</reference>
<keyword evidence="1" id="KW-0472">Membrane</keyword>
<keyword evidence="4" id="KW-1185">Reference proteome</keyword>
<name>A0AA38T5A7_9ASTR</name>